<protein>
    <submittedName>
        <fullName evidence="1">Uncharacterized protein</fullName>
    </submittedName>
</protein>
<evidence type="ECO:0000313" key="1">
    <source>
        <dbReference type="EMBL" id="KAH1114675.1"/>
    </source>
</evidence>
<dbReference type="Proteomes" id="UP000828251">
    <property type="component" value="Unassembled WGS sequence"/>
</dbReference>
<dbReference type="OrthoDB" id="1002598at2759"/>
<gene>
    <name evidence="1" type="ORF">J1N35_008053</name>
</gene>
<comment type="caution">
    <text evidence="1">The sequence shown here is derived from an EMBL/GenBank/DDBJ whole genome shotgun (WGS) entry which is preliminary data.</text>
</comment>
<organism evidence="1 2">
    <name type="scientific">Gossypium stocksii</name>
    <dbReference type="NCBI Taxonomy" id="47602"/>
    <lineage>
        <taxon>Eukaryota</taxon>
        <taxon>Viridiplantae</taxon>
        <taxon>Streptophyta</taxon>
        <taxon>Embryophyta</taxon>
        <taxon>Tracheophyta</taxon>
        <taxon>Spermatophyta</taxon>
        <taxon>Magnoliopsida</taxon>
        <taxon>eudicotyledons</taxon>
        <taxon>Gunneridae</taxon>
        <taxon>Pentapetalae</taxon>
        <taxon>rosids</taxon>
        <taxon>malvids</taxon>
        <taxon>Malvales</taxon>
        <taxon>Malvaceae</taxon>
        <taxon>Malvoideae</taxon>
        <taxon>Gossypium</taxon>
    </lineage>
</organism>
<sequence>MANSLSHFTSKVKSWNKGVYGHIGHCKKRLVQELTRIQKVKDYSHSDYLYELEMMMRTELENVLHHEKLWKQNARCDSLLLGDKNTIFFHSQMIQRRKHNRITKLKNDVGEWILDEEEL</sequence>
<proteinExistence type="predicted"/>
<evidence type="ECO:0000313" key="2">
    <source>
        <dbReference type="Proteomes" id="UP000828251"/>
    </source>
</evidence>
<keyword evidence="2" id="KW-1185">Reference proteome</keyword>
<dbReference type="AlphaFoldDB" id="A0A9D4AG51"/>
<dbReference type="EMBL" id="JAIQCV010000003">
    <property type="protein sequence ID" value="KAH1114675.1"/>
    <property type="molecule type" value="Genomic_DNA"/>
</dbReference>
<reference evidence="1 2" key="1">
    <citation type="journal article" date="2021" name="Plant Biotechnol. J.">
        <title>Multi-omics assisted identification of the key and species-specific regulatory components of drought-tolerant mechanisms in Gossypium stocksii.</title>
        <authorList>
            <person name="Yu D."/>
            <person name="Ke L."/>
            <person name="Zhang D."/>
            <person name="Wu Y."/>
            <person name="Sun Y."/>
            <person name="Mei J."/>
            <person name="Sun J."/>
            <person name="Sun Y."/>
        </authorList>
    </citation>
    <scope>NUCLEOTIDE SEQUENCE [LARGE SCALE GENOMIC DNA]</scope>
    <source>
        <strain evidence="2">cv. E1</strain>
        <tissue evidence="1">Leaf</tissue>
    </source>
</reference>
<name>A0A9D4AG51_9ROSI</name>
<accession>A0A9D4AG51</accession>